<dbReference type="InterPro" id="IPR046712">
    <property type="entry name" value="DUF6785"/>
</dbReference>
<dbReference type="Proteomes" id="UP000178606">
    <property type="component" value="Unassembled WGS sequence"/>
</dbReference>
<evidence type="ECO:0000313" key="5">
    <source>
        <dbReference type="Proteomes" id="UP000178606"/>
    </source>
</evidence>
<gene>
    <name evidence="4" type="ORF">A3F84_15310</name>
</gene>
<feature type="domain" description="DUF6784" evidence="2">
    <location>
        <begin position="545"/>
        <end position="634"/>
    </location>
</feature>
<name>A0A1F6CS60_HANXR</name>
<evidence type="ECO:0000313" key="4">
    <source>
        <dbReference type="EMBL" id="OGG51983.1"/>
    </source>
</evidence>
<feature type="transmembrane region" description="Helical" evidence="1">
    <location>
        <begin position="390"/>
        <end position="407"/>
    </location>
</feature>
<keyword evidence="1" id="KW-1133">Transmembrane helix</keyword>
<dbReference type="AlphaFoldDB" id="A0A1F6CS60"/>
<feature type="transmembrane region" description="Helical" evidence="1">
    <location>
        <begin position="481"/>
        <end position="499"/>
    </location>
</feature>
<dbReference type="Pfam" id="PF20580">
    <property type="entry name" value="DUF6784"/>
    <property type="match status" value="1"/>
</dbReference>
<feature type="transmembrane region" description="Helical" evidence="1">
    <location>
        <begin position="46"/>
        <end position="65"/>
    </location>
</feature>
<dbReference type="EMBL" id="MFKF01000162">
    <property type="protein sequence ID" value="OGG51983.1"/>
    <property type="molecule type" value="Genomic_DNA"/>
</dbReference>
<accession>A0A1F6CS60</accession>
<proteinExistence type="predicted"/>
<dbReference type="Pfam" id="PF20581">
    <property type="entry name" value="DUF6785"/>
    <property type="match status" value="1"/>
</dbReference>
<feature type="transmembrane region" description="Helical" evidence="1">
    <location>
        <begin position="312"/>
        <end position="336"/>
    </location>
</feature>
<sequence>MSASDRGVTWRSIGVGLFLALLDNLWVTTSEYVFHSSRMQLSHFPISLLAIFLLTLLGNALLARLRPASALSPPEILVTLAMGFVGTAIPTSGLTGFFLGIIASPYYFATPENQWAAAFHPHLPPWAVPSDEGKAVTWFFEGLPPGRAIPWDAWVTPLSWWLAFFAALTGALVCLAVILRRQWAQHERLVYPLVAVAVDLVSPPAEGRGLPRMMRGGLFWAGFALTFGVISWNTLTYFSPLFPPVPIQGQWAVFIRSVPRIHTKINFLTMGFAYFASLDLLFSIWFFLLVFLAENGVLNRLGYGISSHVVNFAAETAVASWQGFGALTVLVLWGLYTARHHLRAVWQKAVDPRCGIDDAGELMPYRTAVAGLAFSLLFIGFYLSRLGMEVRMIVPLLFALLINYIAMSRIVAETGLAYMRTTLAEQYFAIYTVGSRALSPASLTAMTLTYALVSQGKGLFLPPLVHAARIGDFVRAHRRRLLAGVGIVLVAGLLFDWWLTLRLGYARGAFNFSAWPFSSAGPWAYDNTVSQMRNPFGTEWARVGVFFAGAGVMALLTFLRYRFPAWPLHPIGFPIACSWSTLLAAFTIFLTWAIKAILLKVGGVVLYRRAAPFFVGILTGYTLGVTLSFIVDAVWFRGAGHEIHGW</sequence>
<dbReference type="InterPro" id="IPR046711">
    <property type="entry name" value="DUF6784"/>
</dbReference>
<feature type="transmembrane region" description="Helical" evidence="1">
    <location>
        <begin position="272"/>
        <end position="292"/>
    </location>
</feature>
<feature type="domain" description="DUF6785" evidence="3">
    <location>
        <begin position="9"/>
        <end position="508"/>
    </location>
</feature>
<feature type="transmembrane region" description="Helical" evidence="1">
    <location>
        <begin position="77"/>
        <end position="103"/>
    </location>
</feature>
<feature type="transmembrane region" description="Helical" evidence="1">
    <location>
        <begin position="540"/>
        <end position="559"/>
    </location>
</feature>
<organism evidence="4 5">
    <name type="scientific">Handelsmanbacteria sp. (strain RIFCSPLOWO2_12_FULL_64_10)</name>
    <dbReference type="NCBI Taxonomy" id="1817868"/>
    <lineage>
        <taxon>Bacteria</taxon>
        <taxon>Candidatus Handelsmaniibacteriota</taxon>
    </lineage>
</organism>
<evidence type="ECO:0000259" key="2">
    <source>
        <dbReference type="Pfam" id="PF20580"/>
    </source>
</evidence>
<evidence type="ECO:0000256" key="1">
    <source>
        <dbReference type="SAM" id="Phobius"/>
    </source>
</evidence>
<keyword evidence="1" id="KW-0472">Membrane</keyword>
<feature type="transmembrane region" description="Helical" evidence="1">
    <location>
        <begin position="571"/>
        <end position="594"/>
    </location>
</feature>
<feature type="transmembrane region" description="Helical" evidence="1">
    <location>
        <begin position="614"/>
        <end position="636"/>
    </location>
</feature>
<feature type="transmembrane region" description="Helical" evidence="1">
    <location>
        <begin position="160"/>
        <end position="179"/>
    </location>
</feature>
<feature type="transmembrane region" description="Helical" evidence="1">
    <location>
        <begin position="12"/>
        <end position="34"/>
    </location>
</feature>
<protein>
    <submittedName>
        <fullName evidence="4">Uncharacterized protein</fullName>
    </submittedName>
</protein>
<keyword evidence="1" id="KW-0812">Transmembrane</keyword>
<feature type="transmembrane region" description="Helical" evidence="1">
    <location>
        <begin position="218"/>
        <end position="238"/>
    </location>
</feature>
<reference evidence="4 5" key="1">
    <citation type="journal article" date="2016" name="Nat. Commun.">
        <title>Thousands of microbial genomes shed light on interconnected biogeochemical processes in an aquifer system.</title>
        <authorList>
            <person name="Anantharaman K."/>
            <person name="Brown C.T."/>
            <person name="Hug L.A."/>
            <person name="Sharon I."/>
            <person name="Castelle C.J."/>
            <person name="Probst A.J."/>
            <person name="Thomas B.C."/>
            <person name="Singh A."/>
            <person name="Wilkins M.J."/>
            <person name="Karaoz U."/>
            <person name="Brodie E.L."/>
            <person name="Williams K.H."/>
            <person name="Hubbard S.S."/>
            <person name="Banfield J.F."/>
        </authorList>
    </citation>
    <scope>NUCLEOTIDE SEQUENCE [LARGE SCALE GENOMIC DNA]</scope>
    <source>
        <strain evidence="5">RIFCSPLOWO2_12_FULL_64_10</strain>
    </source>
</reference>
<feature type="transmembrane region" description="Helical" evidence="1">
    <location>
        <begin position="365"/>
        <end position="383"/>
    </location>
</feature>
<comment type="caution">
    <text evidence="4">The sequence shown here is derived from an EMBL/GenBank/DDBJ whole genome shotgun (WGS) entry which is preliminary data.</text>
</comment>
<evidence type="ECO:0000259" key="3">
    <source>
        <dbReference type="Pfam" id="PF20581"/>
    </source>
</evidence>